<feature type="compositionally biased region" description="Polar residues" evidence="1">
    <location>
        <begin position="130"/>
        <end position="140"/>
    </location>
</feature>
<dbReference type="SUPFAM" id="SSF47473">
    <property type="entry name" value="EF-hand"/>
    <property type="match status" value="2"/>
</dbReference>
<dbReference type="PROSITE" id="PS00018">
    <property type="entry name" value="EF_HAND_1"/>
    <property type="match status" value="4"/>
</dbReference>
<feature type="compositionally biased region" description="Polar residues" evidence="1">
    <location>
        <begin position="214"/>
        <end position="226"/>
    </location>
</feature>
<dbReference type="EMBL" id="AP024238">
    <property type="protein sequence ID" value="BCO27610.1"/>
    <property type="molecule type" value="Genomic_DNA"/>
</dbReference>
<sequence>MSSISGVSGSGDAWASMKAQRSQMQVKMFAKVDTNSSGSVDKTELDKLLSDVASKTGVTNSSSSEELFAKMDTNSDGSLSSDELGKGLKSIMPPPPTTMEFAQSRSDSNSSASSNSAASDDLFGKVDTDGNGSLSETEMTTLMDKMGMNFSSDSFAKIDSNSDGSLSTTEFESARPQGAAAPQGSGGPQAAGGMPPPPPPGGSGGGGGAASSSTTYDPLDTNQDGTVSLAERLAGSTSSASTNAVDTLLKTMDTNNDQQISEAETGAFMDKLSAQLESGTSTDGIDLAELVTKAYEQIANAATQPSTGTTLSAMA</sequence>
<dbReference type="RefSeq" id="WP_223903648.1">
    <property type="nucleotide sequence ID" value="NZ_AP024238.1"/>
</dbReference>
<dbReference type="Proteomes" id="UP000824366">
    <property type="component" value="Chromosome"/>
</dbReference>
<dbReference type="SMART" id="SM00054">
    <property type="entry name" value="EFh"/>
    <property type="match status" value="4"/>
</dbReference>
<dbReference type="Pfam" id="PF13499">
    <property type="entry name" value="EF-hand_7"/>
    <property type="match status" value="1"/>
</dbReference>
<evidence type="ECO:0000259" key="2">
    <source>
        <dbReference type="PROSITE" id="PS50222"/>
    </source>
</evidence>
<feature type="compositionally biased region" description="Low complexity" evidence="1">
    <location>
        <begin position="106"/>
        <end position="121"/>
    </location>
</feature>
<dbReference type="NCBIfam" id="NF041410">
    <property type="entry name" value="XopAW"/>
    <property type="match status" value="1"/>
</dbReference>
<feature type="domain" description="EF-hand" evidence="2">
    <location>
        <begin position="114"/>
        <end position="149"/>
    </location>
</feature>
<feature type="region of interest" description="Disordered" evidence="1">
    <location>
        <begin position="51"/>
        <end position="140"/>
    </location>
</feature>
<dbReference type="InterPro" id="IPR011992">
    <property type="entry name" value="EF-hand-dom_pair"/>
</dbReference>
<dbReference type="PROSITE" id="PS50222">
    <property type="entry name" value="EF_HAND_2"/>
    <property type="match status" value="4"/>
</dbReference>
<feature type="region of interest" description="Disordered" evidence="1">
    <location>
        <begin position="152"/>
        <end position="243"/>
    </location>
</feature>
<feature type="compositionally biased region" description="Polar residues" evidence="1">
    <location>
        <begin position="72"/>
        <end position="81"/>
    </location>
</feature>
<feature type="domain" description="EF-hand" evidence="2">
    <location>
        <begin position="20"/>
        <end position="55"/>
    </location>
</feature>
<proteinExistence type="predicted"/>
<dbReference type="InterPro" id="IPR002048">
    <property type="entry name" value="EF_hand_dom"/>
</dbReference>
<gene>
    <name evidence="3" type="ORF">MIZ03_2499</name>
</gene>
<dbReference type="CDD" id="cd00051">
    <property type="entry name" value="EFh"/>
    <property type="match status" value="1"/>
</dbReference>
<evidence type="ECO:0000313" key="4">
    <source>
        <dbReference type="Proteomes" id="UP000824366"/>
    </source>
</evidence>
<evidence type="ECO:0000256" key="1">
    <source>
        <dbReference type="SAM" id="MobiDB-lite"/>
    </source>
</evidence>
<dbReference type="Gene3D" id="1.10.238.10">
    <property type="entry name" value="EF-hand"/>
    <property type="match status" value="3"/>
</dbReference>
<protein>
    <recommendedName>
        <fullName evidence="2">EF-hand domain-containing protein</fullName>
    </recommendedName>
</protein>
<dbReference type="PANTHER" id="PTHR34574">
    <property type="entry name" value="CALCIUM-BINDING EF-HAND FAMILY PROTEIN-RELATED"/>
    <property type="match status" value="1"/>
</dbReference>
<dbReference type="PANTHER" id="PTHR34574:SF5">
    <property type="entry name" value="CALCIUM-BINDING EF-HAND FAMILY PROTEIN"/>
    <property type="match status" value="1"/>
</dbReference>
<organism evidence="3 4">
    <name type="scientific">Rhodoferax lithotrophicus</name>
    <dbReference type="NCBI Taxonomy" id="2798804"/>
    <lineage>
        <taxon>Bacteria</taxon>
        <taxon>Pseudomonadati</taxon>
        <taxon>Pseudomonadota</taxon>
        <taxon>Betaproteobacteria</taxon>
        <taxon>Burkholderiales</taxon>
        <taxon>Comamonadaceae</taxon>
        <taxon>Rhodoferax</taxon>
    </lineage>
</organism>
<reference evidence="3 4" key="1">
    <citation type="journal article" date="2021" name="Microbiol. Spectr.">
        <title>A Single Bacterium Capable of Oxidation and Reduction of Iron at Circumneutral pH.</title>
        <authorList>
            <person name="Kato S."/>
            <person name="Ohkuma M."/>
        </authorList>
    </citation>
    <scope>NUCLEOTIDE SEQUENCE [LARGE SCALE GENOMIC DNA]</scope>
    <source>
        <strain evidence="3 4">MIZ03</strain>
    </source>
</reference>
<dbReference type="Pfam" id="PF13202">
    <property type="entry name" value="EF-hand_5"/>
    <property type="match status" value="2"/>
</dbReference>
<name>A0ABM7MMT5_9BURK</name>
<evidence type="ECO:0000313" key="3">
    <source>
        <dbReference type="EMBL" id="BCO27610.1"/>
    </source>
</evidence>
<feature type="domain" description="EF-hand" evidence="2">
    <location>
        <begin position="240"/>
        <end position="275"/>
    </location>
</feature>
<feature type="compositionally biased region" description="Polar residues" evidence="1">
    <location>
        <begin position="152"/>
        <end position="171"/>
    </location>
</feature>
<feature type="region of interest" description="Disordered" evidence="1">
    <location>
        <begin position="1"/>
        <end position="20"/>
    </location>
</feature>
<feature type="compositionally biased region" description="Polar residues" evidence="1">
    <location>
        <begin position="56"/>
        <end position="65"/>
    </location>
</feature>
<feature type="domain" description="EF-hand" evidence="2">
    <location>
        <begin position="59"/>
        <end position="94"/>
    </location>
</feature>
<dbReference type="InterPro" id="IPR018247">
    <property type="entry name" value="EF_Hand_1_Ca_BS"/>
</dbReference>
<keyword evidence="4" id="KW-1185">Reference proteome</keyword>
<accession>A0ABM7MMT5</accession>